<feature type="domain" description="DUF7836" evidence="1">
    <location>
        <begin position="7"/>
        <end position="38"/>
    </location>
</feature>
<dbReference type="GeneID" id="79305356"/>
<dbReference type="RefSeq" id="WP_276282590.1">
    <property type="nucleotide sequence ID" value="NZ_CP119810.1"/>
</dbReference>
<protein>
    <recommendedName>
        <fullName evidence="1">DUF7836 domain-containing protein</fullName>
    </recommendedName>
</protein>
<dbReference type="EMBL" id="JBHSZH010000001">
    <property type="protein sequence ID" value="MFC7078915.1"/>
    <property type="molecule type" value="Genomic_DNA"/>
</dbReference>
<dbReference type="InterPro" id="IPR057158">
    <property type="entry name" value="DUF7836"/>
</dbReference>
<evidence type="ECO:0000313" key="2">
    <source>
        <dbReference type="EMBL" id="MFC7078915.1"/>
    </source>
</evidence>
<reference evidence="2 3" key="1">
    <citation type="journal article" date="2019" name="Int. J. Syst. Evol. Microbiol.">
        <title>The Global Catalogue of Microorganisms (GCM) 10K type strain sequencing project: providing services to taxonomists for standard genome sequencing and annotation.</title>
        <authorList>
            <consortium name="The Broad Institute Genomics Platform"/>
            <consortium name="The Broad Institute Genome Sequencing Center for Infectious Disease"/>
            <person name="Wu L."/>
            <person name="Ma J."/>
        </authorList>
    </citation>
    <scope>NUCLEOTIDE SEQUENCE [LARGE SCALE GENOMIC DNA]</scope>
    <source>
        <strain evidence="2 3">DT72</strain>
    </source>
</reference>
<name>A0ABD5WJB7_9EURY</name>
<dbReference type="Pfam" id="PF25206">
    <property type="entry name" value="DUF7836"/>
    <property type="match status" value="1"/>
</dbReference>
<proteinExistence type="predicted"/>
<gene>
    <name evidence="2" type="ORF">ACFQJ6_01005</name>
</gene>
<accession>A0ABD5WJB7</accession>
<keyword evidence="3" id="KW-1185">Reference proteome</keyword>
<dbReference type="Proteomes" id="UP001596407">
    <property type="component" value="Unassembled WGS sequence"/>
</dbReference>
<evidence type="ECO:0000259" key="1">
    <source>
        <dbReference type="Pfam" id="PF25206"/>
    </source>
</evidence>
<evidence type="ECO:0000313" key="3">
    <source>
        <dbReference type="Proteomes" id="UP001596407"/>
    </source>
</evidence>
<comment type="caution">
    <text evidence="2">The sequence shown here is derived from an EMBL/GenBank/DDBJ whole genome shotgun (WGS) entry which is preliminary data.</text>
</comment>
<dbReference type="AlphaFoldDB" id="A0ABD5WJB7"/>
<sequence>MGSDTYLCPECGWTGSQSKLDRSGDDYSCPLCDASIRVEA</sequence>
<organism evidence="2 3">
    <name type="scientific">Halorussus caseinilyticus</name>
    <dbReference type="NCBI Taxonomy" id="3034025"/>
    <lineage>
        <taxon>Archaea</taxon>
        <taxon>Methanobacteriati</taxon>
        <taxon>Methanobacteriota</taxon>
        <taxon>Stenosarchaea group</taxon>
        <taxon>Halobacteria</taxon>
        <taxon>Halobacteriales</taxon>
        <taxon>Haladaptataceae</taxon>
        <taxon>Halorussus</taxon>
    </lineage>
</organism>